<evidence type="ECO:0000259" key="17">
    <source>
        <dbReference type="PROSITE" id="PS51847"/>
    </source>
</evidence>
<evidence type="ECO:0000256" key="4">
    <source>
        <dbReference type="ARBA" id="ARBA00022448"/>
    </source>
</evidence>
<evidence type="ECO:0000256" key="13">
    <source>
        <dbReference type="ARBA" id="ARBA00023121"/>
    </source>
</evidence>
<evidence type="ECO:0000256" key="2">
    <source>
        <dbReference type="ARBA" id="ARBA00004477"/>
    </source>
</evidence>
<keyword evidence="6" id="KW-0812">Transmembrane</keyword>
<dbReference type="GO" id="GO:0035091">
    <property type="term" value="F:phosphatidylinositol binding"/>
    <property type="evidence" value="ECO:0007669"/>
    <property type="project" value="TreeGrafter"/>
</dbReference>
<dbReference type="GO" id="GO:0005509">
    <property type="term" value="F:calcium ion binding"/>
    <property type="evidence" value="ECO:0007669"/>
    <property type="project" value="TreeGrafter"/>
</dbReference>
<dbReference type="Ensembl" id="ENSOSIT00000003218.1">
    <property type="protein sequence ID" value="ENSOSIP00000002993.1"/>
    <property type="gene ID" value="ENSOSIG00000001259.1"/>
</dbReference>
<keyword evidence="5" id="KW-1003">Cell membrane</keyword>
<proteinExistence type="inferred from homology"/>
<evidence type="ECO:0000256" key="15">
    <source>
        <dbReference type="SAM" id="MobiDB-lite"/>
    </source>
</evidence>
<dbReference type="Gene3D" id="2.60.40.150">
    <property type="entry name" value="C2 domain"/>
    <property type="match status" value="4"/>
</dbReference>
<keyword evidence="13" id="KW-0446">Lipid-binding</keyword>
<dbReference type="SMART" id="SM00239">
    <property type="entry name" value="C2"/>
    <property type="match status" value="4"/>
</dbReference>
<accession>A0A8C8DEW0</accession>
<keyword evidence="11" id="KW-1133">Transmembrane helix</keyword>
<dbReference type="InterPro" id="IPR051634">
    <property type="entry name" value="Extended_Synaptotagmin"/>
</dbReference>
<dbReference type="FunFam" id="2.60.40.150:FF:000025">
    <property type="entry name" value="Extended synaptotagmin 2"/>
    <property type="match status" value="1"/>
</dbReference>
<dbReference type="PANTHER" id="PTHR45761">
    <property type="entry name" value="EXTENDED SYNAPTOTAGMIN-LIKE PROTEIN 2, ISOFORM C"/>
    <property type="match status" value="1"/>
</dbReference>
<reference evidence="18" key="2">
    <citation type="submission" date="2025-09" db="UniProtKB">
        <authorList>
            <consortium name="Ensembl"/>
        </authorList>
    </citation>
    <scope>IDENTIFICATION</scope>
</reference>
<name>A0A8C8DEW0_9TELE</name>
<evidence type="ECO:0000259" key="16">
    <source>
        <dbReference type="PROSITE" id="PS50004"/>
    </source>
</evidence>
<evidence type="ECO:0000256" key="11">
    <source>
        <dbReference type="ARBA" id="ARBA00022989"/>
    </source>
</evidence>
<evidence type="ECO:0000256" key="8">
    <source>
        <dbReference type="ARBA" id="ARBA00022737"/>
    </source>
</evidence>
<evidence type="ECO:0000256" key="9">
    <source>
        <dbReference type="ARBA" id="ARBA00022824"/>
    </source>
</evidence>
<dbReference type="GO" id="GO:0005789">
    <property type="term" value="C:endoplasmic reticulum membrane"/>
    <property type="evidence" value="ECO:0007669"/>
    <property type="project" value="UniProtKB-SubCell"/>
</dbReference>
<evidence type="ECO:0000256" key="5">
    <source>
        <dbReference type="ARBA" id="ARBA00022475"/>
    </source>
</evidence>
<keyword evidence="14" id="KW-0472">Membrane</keyword>
<evidence type="ECO:0000256" key="1">
    <source>
        <dbReference type="ARBA" id="ARBA00004202"/>
    </source>
</evidence>
<dbReference type="Pfam" id="PF00168">
    <property type="entry name" value="C2"/>
    <property type="match status" value="4"/>
</dbReference>
<dbReference type="PANTHER" id="PTHR45761:SF7">
    <property type="entry name" value="EXTENDED SYNAPTOTAGMIN-1 ISOFORM X1"/>
    <property type="match status" value="1"/>
</dbReference>
<dbReference type="SUPFAM" id="SSF49562">
    <property type="entry name" value="C2 domain (Calcium/lipid-binding domain, CaLB)"/>
    <property type="match status" value="4"/>
</dbReference>
<evidence type="ECO:0000313" key="18">
    <source>
        <dbReference type="Ensembl" id="ENSOSIP00000002993.1"/>
    </source>
</evidence>
<evidence type="ECO:0000256" key="10">
    <source>
        <dbReference type="ARBA" id="ARBA00022837"/>
    </source>
</evidence>
<feature type="domain" description="C2" evidence="16">
    <location>
        <begin position="739"/>
        <end position="855"/>
    </location>
</feature>
<dbReference type="PROSITE" id="PS51847">
    <property type="entry name" value="SMP"/>
    <property type="match status" value="1"/>
</dbReference>
<keyword evidence="12" id="KW-0445">Lipid transport</keyword>
<keyword evidence="10" id="KW-0106">Calcium</keyword>
<protein>
    <submittedName>
        <fullName evidence="18">Extended synaptotagmin-like protein 1b</fullName>
    </submittedName>
</protein>
<keyword evidence="8" id="KW-0677">Repeat</keyword>
<dbReference type="GO" id="GO:0006869">
    <property type="term" value="P:lipid transport"/>
    <property type="evidence" value="ECO:0007669"/>
    <property type="project" value="UniProtKB-KW"/>
</dbReference>
<evidence type="ECO:0000256" key="3">
    <source>
        <dbReference type="ARBA" id="ARBA00005867"/>
    </source>
</evidence>
<feature type="region of interest" description="Disordered" evidence="15">
    <location>
        <begin position="1"/>
        <end position="26"/>
    </location>
</feature>
<dbReference type="GO" id="GO:0005886">
    <property type="term" value="C:plasma membrane"/>
    <property type="evidence" value="ECO:0007669"/>
    <property type="project" value="UniProtKB-SubCell"/>
</dbReference>
<keyword evidence="4" id="KW-0813">Transport</keyword>
<dbReference type="CDD" id="cd04050">
    <property type="entry name" value="C2B_Synaptotagmin-like"/>
    <property type="match status" value="1"/>
</dbReference>
<dbReference type="InterPro" id="IPR000008">
    <property type="entry name" value="C2_dom"/>
</dbReference>
<dbReference type="FunFam" id="2.60.40.150:FF:000106">
    <property type="entry name" value="extended synaptotagmin-1 isoform X1"/>
    <property type="match status" value="1"/>
</dbReference>
<evidence type="ECO:0000256" key="7">
    <source>
        <dbReference type="ARBA" id="ARBA00022723"/>
    </source>
</evidence>
<feature type="compositionally biased region" description="Basic and acidic residues" evidence="15">
    <location>
        <begin position="1"/>
        <end position="13"/>
    </location>
</feature>
<feature type="domain" description="SMP-LTD" evidence="17">
    <location>
        <begin position="120"/>
        <end position="298"/>
    </location>
</feature>
<sequence length="855" mass="96867">MHNDKSEPTEPKGAEGSNPPSDGAEDPVKVKGISAVAVLWTFGKCLSALLPVYLAGYYRVSTSLLVFGMMVYTGWKHVREAKEERLRSAMQLFSDGDDDYASSRLSKIKRDLPAWVNFPDVEKVEWLNKVLQQVWPFVGQYLEKLLVETIAPSIRSSTTHLQTFNFTKVDMGDKAMKVVGIKAHTENDKGQVLLDLYISYVGNVEINVEVKRYFCKAGVKGIQLHGMMRVILEPLIGDVPIVGAVTMFFIRRPKLDINWTGLTNLFDIPGVNAKSDSMIMDAIASFLVLPNRLVVPLVPDLHLAQLRCPLPRGVVRIHLLEAQNLPAKDHNVKGVMAGLSDPYAVLRVGPQTFTSKHIDNTDCPKWGEMYEVIVHEVPGQELEVEWFTLKESSSGRIHFKLEWLSLLPNTDKLEQVEASNFRFFFPISSYSVSLFCFFNSKMTKGNKEPNPTVHISVQDTKRESKTCYTTIDPEWEQAFTFFIQDPHKQDIDFQVKDVDSKQLLGSLRIPLSRILEESSLSLDQWFQLENSGPASRIYVNAVLRVLWLDEENIKSDVSSGVAAAMQKALPQKSSPHPSFATEGLLRIHLLAQDLIAKDNRFGHMVKGKSDPYAVINVGEFLFKSNVVEENLSPVWNEMYEVPQSGQEVQLLIYINREKSCNEKKKFHCNVWVLGTNILFFVTLQLSSGWDEPMGSLVVPVRELLSEPELVLDRWFHLDGASAYSQILLRAELKVATQNKRKDMTMNSFYFFRLRSSFLIVIISIHRGLLAQSKDGVDSYVSLMLLPDKTKATKRKTAVKKKDLNPEYNERFEFDLPEQEVPFKCLSASVKNNSFRGKDVQVELAQMDLKSGVTQW</sequence>
<dbReference type="GO" id="GO:0008429">
    <property type="term" value="F:phosphatidylethanolamine binding"/>
    <property type="evidence" value="ECO:0007669"/>
    <property type="project" value="TreeGrafter"/>
</dbReference>
<dbReference type="InterPro" id="IPR039010">
    <property type="entry name" value="Synaptotagmin_SMP"/>
</dbReference>
<keyword evidence="7" id="KW-0479">Metal-binding</keyword>
<evidence type="ECO:0000256" key="12">
    <source>
        <dbReference type="ARBA" id="ARBA00023055"/>
    </source>
</evidence>
<dbReference type="Proteomes" id="UP000694383">
    <property type="component" value="Unplaced"/>
</dbReference>
<comment type="similarity">
    <text evidence="3">Belongs to the extended synaptotagmin family.</text>
</comment>
<reference evidence="18" key="1">
    <citation type="submission" date="2025-08" db="UniProtKB">
        <authorList>
            <consortium name="Ensembl"/>
        </authorList>
    </citation>
    <scope>IDENTIFICATION</scope>
</reference>
<evidence type="ECO:0000256" key="6">
    <source>
        <dbReference type="ARBA" id="ARBA00022692"/>
    </source>
</evidence>
<dbReference type="Pfam" id="PF17047">
    <property type="entry name" value="SMP_LBD"/>
    <property type="match status" value="1"/>
</dbReference>
<dbReference type="GO" id="GO:0005544">
    <property type="term" value="F:calcium-dependent phospholipid binding"/>
    <property type="evidence" value="ECO:0007669"/>
    <property type="project" value="TreeGrafter"/>
</dbReference>
<dbReference type="InterPro" id="IPR031468">
    <property type="entry name" value="SMP_LBD"/>
</dbReference>
<dbReference type="InterPro" id="IPR035892">
    <property type="entry name" value="C2_domain_sf"/>
</dbReference>
<keyword evidence="9" id="KW-0256">Endoplasmic reticulum</keyword>
<dbReference type="GeneTree" id="ENSGT00940000156561"/>
<evidence type="ECO:0000256" key="14">
    <source>
        <dbReference type="ARBA" id="ARBA00023136"/>
    </source>
</evidence>
<feature type="domain" description="C2" evidence="16">
    <location>
        <begin position="566"/>
        <end position="715"/>
    </location>
</feature>
<dbReference type="GO" id="GO:0031210">
    <property type="term" value="F:phosphatidylcholine binding"/>
    <property type="evidence" value="ECO:0007669"/>
    <property type="project" value="TreeGrafter"/>
</dbReference>
<dbReference type="AlphaFoldDB" id="A0A8C8DEW0"/>
<keyword evidence="19" id="KW-1185">Reference proteome</keyword>
<dbReference type="PROSITE" id="PS50004">
    <property type="entry name" value="C2"/>
    <property type="match status" value="3"/>
</dbReference>
<evidence type="ECO:0000313" key="19">
    <source>
        <dbReference type="Proteomes" id="UP000694383"/>
    </source>
</evidence>
<dbReference type="InterPro" id="IPR037749">
    <property type="entry name" value="Ext_Synaptotagmin_C2B"/>
</dbReference>
<feature type="domain" description="C2" evidence="16">
    <location>
        <begin position="297"/>
        <end position="530"/>
    </location>
</feature>
<comment type="subcellular location">
    <subcellularLocation>
        <location evidence="1">Cell membrane</location>
        <topology evidence="1">Peripheral membrane protein</topology>
    </subcellularLocation>
    <subcellularLocation>
        <location evidence="2">Endoplasmic reticulum membrane</location>
        <topology evidence="2">Multi-pass membrane protein</topology>
    </subcellularLocation>
</comment>
<organism evidence="18 19">
    <name type="scientific">Oryzias sinensis</name>
    <name type="common">Chinese medaka</name>
    <dbReference type="NCBI Taxonomy" id="183150"/>
    <lineage>
        <taxon>Eukaryota</taxon>
        <taxon>Metazoa</taxon>
        <taxon>Chordata</taxon>
        <taxon>Craniata</taxon>
        <taxon>Vertebrata</taxon>
        <taxon>Euteleostomi</taxon>
        <taxon>Actinopterygii</taxon>
        <taxon>Neopterygii</taxon>
        <taxon>Teleostei</taxon>
        <taxon>Neoteleostei</taxon>
        <taxon>Acanthomorphata</taxon>
        <taxon>Ovalentaria</taxon>
        <taxon>Atherinomorphae</taxon>
        <taxon>Beloniformes</taxon>
        <taxon>Adrianichthyidae</taxon>
        <taxon>Oryziinae</taxon>
        <taxon>Oryzias</taxon>
    </lineage>
</organism>
<dbReference type="GO" id="GO:0061817">
    <property type="term" value="P:endoplasmic reticulum-plasma membrane tethering"/>
    <property type="evidence" value="ECO:0007669"/>
    <property type="project" value="InterPro"/>
</dbReference>